<dbReference type="AlphaFoldDB" id="A0A1C9U4Z2"/>
<protein>
    <submittedName>
        <fullName evidence="1">Uncharacterized protein</fullName>
    </submittedName>
</protein>
<proteinExistence type="predicted"/>
<organism evidence="1">
    <name type="scientific">uncultured bacterium pAM1</name>
    <dbReference type="NCBI Taxonomy" id="1781153"/>
    <lineage>
        <taxon>Bacteria</taxon>
        <taxon>environmental samples</taxon>
    </lineage>
</organism>
<name>A0A1C9U4Z2_9BACT</name>
<reference evidence="1" key="1">
    <citation type="journal article" date="2016" name="Sci. Rep.">
        <title>Triclosan Resistome from Metagenome Reveals Diverse Enoyl Acyl Carrier Protein Reductases and Selective Enrichment of Triclosan Resistance Genes.</title>
        <authorList>
            <person name="Khan R."/>
            <person name="Kong H.G."/>
            <person name="Jung Y.H."/>
            <person name="Choi J."/>
            <person name="Baek K.Y."/>
            <person name="Hwang E.C."/>
            <person name="Lee S.W."/>
        </authorList>
    </citation>
    <scope>NUCLEOTIDE SEQUENCE</scope>
</reference>
<sequence length="292" mass="32825">MFVLHHLPRLTPAGSIALALFLSLSILIGASGCSSGYYDTFKKVSEQRLLEVHDTSLVTEKDIAHLPLPVQRYLHFTGTVGKPKVHNLRVRFAGAMKRSVTADWMDIDAQQYEFFGDNARLFYISSSLFGIPFDGLHSYTGDSATMKITIAGLIQIADARGDTMTRSETVTLFNDMCLMAPSTLISESIRWEAIDSFSVRAYFSNKQYTIAADLFFDSTSALVNFSSMDRYLSEDGTIYTNYRWSTPVSGYTKISGRLVPTFGEAIWHMPEGDFPYARFTTLEIEYNCTTFR</sequence>
<dbReference type="EMBL" id="KT982363">
    <property type="protein sequence ID" value="AOR51194.1"/>
    <property type="molecule type" value="Genomic_DNA"/>
</dbReference>
<dbReference type="Pfam" id="PF20181">
    <property type="entry name" value="DUF6544"/>
    <property type="match status" value="1"/>
</dbReference>
<accession>A0A1C9U4Z2</accession>
<dbReference type="InterPro" id="IPR046674">
    <property type="entry name" value="DUF6544"/>
</dbReference>
<evidence type="ECO:0000313" key="1">
    <source>
        <dbReference type="EMBL" id="AOR51194.1"/>
    </source>
</evidence>